<dbReference type="EMBL" id="JACHFY010000009">
    <property type="protein sequence ID" value="MBB5253996.1"/>
    <property type="molecule type" value="Genomic_DNA"/>
</dbReference>
<evidence type="ECO:0000259" key="1">
    <source>
        <dbReference type="SMART" id="SM00933"/>
    </source>
</evidence>
<sequence>MTENKGLFVLLDEIIQKYVKDYFTVIVKNDENQEKDKAILGVKDKEIVTEIDVTRRENEVIYAVDGSSRSLISAGGIISINTLAISSSTYPIIGVYPSLFGLPSLPIKKPFIGLASSNPIKGKIEPFLYSSNSFFTSVSLTGEPFLSIQEPERIETELRSILETEGLKITKDKGLTVIDGPLFPSHIYLPEKVREYIVKERIKVLDEKYVGIVKRLDKSNLLVNTLKDSEEFISRYKINPRSFLSDEAFLFQLVRFNYNPPYPIISVGPLIREIDKIRYYVNYLVIPYHKYLPKFSILRIESLNKNAPAIVASLPFSNDGIPKILSIADKTAKELSSGIIKYILYSIDRIGLQESFKNKFEVYDLV</sequence>
<evidence type="ECO:0000313" key="4">
    <source>
        <dbReference type="Proteomes" id="UP000427373"/>
    </source>
</evidence>
<dbReference type="OrthoDB" id="34419at2157"/>
<proteinExistence type="predicted"/>
<dbReference type="GeneID" id="42802050"/>
<dbReference type="RefSeq" id="WP_156015345.1">
    <property type="nucleotide sequence ID" value="NZ_CP045484.1"/>
</dbReference>
<dbReference type="EMBL" id="CP045484">
    <property type="protein sequence ID" value="QGR17877.1"/>
    <property type="molecule type" value="Genomic_DNA"/>
</dbReference>
<dbReference type="KEGG" id="soh:D1869_12360"/>
<evidence type="ECO:0000313" key="5">
    <source>
        <dbReference type="Proteomes" id="UP000582213"/>
    </source>
</evidence>
<dbReference type="Pfam" id="PF09376">
    <property type="entry name" value="NurA"/>
    <property type="match status" value="1"/>
</dbReference>
<feature type="domain" description="NurA" evidence="1">
    <location>
        <begin position="59"/>
        <end position="334"/>
    </location>
</feature>
<reference evidence="3 4" key="1">
    <citation type="submission" date="2019-10" db="EMBL/GenBank/DDBJ databases">
        <title>Genome Sequences from Six Type Strain Members of the Archaeal Family Sulfolobaceae: Acidianus ambivalens, Acidianus infernus, Metallosphaera prunae, Stygiolobus azoricus, Sulfolobus metallicus, and Sulfurisphaera ohwakuensis.</title>
        <authorList>
            <person name="Counts J.A."/>
            <person name="Kelly R.M."/>
        </authorList>
    </citation>
    <scope>NUCLEOTIDE SEQUENCE [LARGE SCALE GENOMIC DNA]</scope>
    <source>
        <strain evidence="3 4">TA-1</strain>
    </source>
</reference>
<dbReference type="Proteomes" id="UP000582213">
    <property type="component" value="Unassembled WGS sequence"/>
</dbReference>
<dbReference type="AlphaFoldDB" id="A0A650CK80"/>
<evidence type="ECO:0000313" key="2">
    <source>
        <dbReference type="EMBL" id="MBB5253996.1"/>
    </source>
</evidence>
<accession>A0A650CK80</accession>
<dbReference type="Proteomes" id="UP000427373">
    <property type="component" value="Chromosome"/>
</dbReference>
<protein>
    <recommendedName>
        <fullName evidence="1">NurA domain-containing protein</fullName>
    </recommendedName>
</protein>
<gene>
    <name evidence="3" type="ORF">D1869_12360</name>
    <name evidence="2" type="ORF">HNQ62_001767</name>
</gene>
<dbReference type="SMART" id="SM00933">
    <property type="entry name" value="NurA"/>
    <property type="match status" value="1"/>
</dbReference>
<dbReference type="InterPro" id="IPR018977">
    <property type="entry name" value="NurA_domain"/>
</dbReference>
<keyword evidence="4" id="KW-1185">Reference proteome</keyword>
<organism evidence="3 4">
    <name type="scientific">Sulfurisphaera ohwakuensis</name>
    <dbReference type="NCBI Taxonomy" id="69656"/>
    <lineage>
        <taxon>Archaea</taxon>
        <taxon>Thermoproteota</taxon>
        <taxon>Thermoprotei</taxon>
        <taxon>Sulfolobales</taxon>
        <taxon>Sulfolobaceae</taxon>
        <taxon>Sulfurisphaera</taxon>
    </lineage>
</organism>
<evidence type="ECO:0000313" key="3">
    <source>
        <dbReference type="EMBL" id="QGR17877.1"/>
    </source>
</evidence>
<reference evidence="2 5" key="2">
    <citation type="submission" date="2020-08" db="EMBL/GenBank/DDBJ databases">
        <title>Genomic Encyclopedia of Type Strains, Phase IV (KMG-IV): sequencing the most valuable type-strain genomes for metagenomic binning, comparative biology and taxonomic classification.</title>
        <authorList>
            <person name="Goeker M."/>
        </authorList>
    </citation>
    <scope>NUCLEOTIDE SEQUENCE [LARGE SCALE GENOMIC DNA]</scope>
    <source>
        <strain evidence="2 5">DSM 12421</strain>
    </source>
</reference>
<name>A0A650CK80_SULOH</name>